<organism evidence="1 2">
    <name type="scientific">Mobiluncus curtisii ATCC 51333</name>
    <dbReference type="NCBI Taxonomy" id="887326"/>
    <lineage>
        <taxon>Bacteria</taxon>
        <taxon>Bacillati</taxon>
        <taxon>Actinomycetota</taxon>
        <taxon>Actinomycetes</taxon>
        <taxon>Actinomycetales</taxon>
        <taxon>Actinomycetaceae</taxon>
        <taxon>Mobiluncus</taxon>
    </lineage>
</organism>
<dbReference type="EMBL" id="AEPY01000004">
    <property type="protein sequence ID" value="EFU80383.1"/>
    <property type="molecule type" value="Genomic_DNA"/>
</dbReference>
<evidence type="ECO:0000313" key="2">
    <source>
        <dbReference type="Proteomes" id="UP000005573"/>
    </source>
</evidence>
<dbReference type="AlphaFoldDB" id="E6LXL6"/>
<dbReference type="Proteomes" id="UP000005573">
    <property type="component" value="Unassembled WGS sequence"/>
</dbReference>
<accession>E6LXL6</accession>
<proteinExistence type="predicted"/>
<protein>
    <submittedName>
        <fullName evidence="1">Uncharacterized protein</fullName>
    </submittedName>
</protein>
<gene>
    <name evidence="1" type="ORF">HMPREF0388_0603</name>
</gene>
<reference evidence="1 2" key="1">
    <citation type="submission" date="2010-12" db="EMBL/GenBank/DDBJ databases">
        <authorList>
            <person name="Muzny D."/>
            <person name="Qin X."/>
            <person name="Deng J."/>
            <person name="Jiang H."/>
            <person name="Liu Y."/>
            <person name="Qu J."/>
            <person name="Song X.-Z."/>
            <person name="Zhang L."/>
            <person name="Thornton R."/>
            <person name="Coyle M."/>
            <person name="Francisco L."/>
            <person name="Jackson L."/>
            <person name="Javaid M."/>
            <person name="Korchina V."/>
            <person name="Kovar C."/>
            <person name="Mata R."/>
            <person name="Mathew T."/>
            <person name="Ngo R."/>
            <person name="Nguyen L."/>
            <person name="Nguyen N."/>
            <person name="Okwuonu G."/>
            <person name="Ongeri F."/>
            <person name="Pham C."/>
            <person name="Simmons D."/>
            <person name="Wilczek-Boney K."/>
            <person name="Hale W."/>
            <person name="Jakkamsetti A."/>
            <person name="Pham P."/>
            <person name="Ruth R."/>
            <person name="San Lucas F."/>
            <person name="Warren J."/>
            <person name="Zhang J."/>
            <person name="Zhao Z."/>
            <person name="Zhou C."/>
            <person name="Zhu D."/>
            <person name="Lee S."/>
            <person name="Bess C."/>
            <person name="Blankenburg K."/>
            <person name="Forbes L."/>
            <person name="Fu Q."/>
            <person name="Gubbala S."/>
            <person name="Hirani K."/>
            <person name="Jayaseelan J.C."/>
            <person name="Lara F."/>
            <person name="Munidasa M."/>
            <person name="Palculict T."/>
            <person name="Patil S."/>
            <person name="Pu L.-L."/>
            <person name="Saada N."/>
            <person name="Tang L."/>
            <person name="Weissenberger G."/>
            <person name="Zhu Y."/>
            <person name="Hemphill L."/>
            <person name="Shang Y."/>
            <person name="Youmans B."/>
            <person name="Ayvaz T."/>
            <person name="Ross M."/>
            <person name="Santibanez J."/>
            <person name="Aqrawi P."/>
            <person name="Gross S."/>
            <person name="Joshi V."/>
            <person name="Fowler G."/>
            <person name="Nazareth L."/>
            <person name="Reid J."/>
            <person name="Worley K."/>
            <person name="Petrosino J."/>
            <person name="Highlander S."/>
            <person name="Gibbs R."/>
        </authorList>
    </citation>
    <scope>NUCLEOTIDE SEQUENCE [LARGE SCALE GENOMIC DNA]</scope>
    <source>
        <strain evidence="1 2">ATCC 51333</strain>
    </source>
</reference>
<evidence type="ECO:0000313" key="1">
    <source>
        <dbReference type="EMBL" id="EFU80383.1"/>
    </source>
</evidence>
<comment type="caution">
    <text evidence="1">The sequence shown here is derived from an EMBL/GenBank/DDBJ whole genome shotgun (WGS) entry which is preliminary data.</text>
</comment>
<name>E6LXL6_9ACTO</name>
<dbReference type="HOGENOM" id="CLU_3312857_0_0_11"/>
<sequence>MRYRGAAPGICFGVAVTRVLGLAVPVVSAWPGGGLKSAL</sequence>